<feature type="transmembrane region" description="Helical" evidence="8">
    <location>
        <begin position="337"/>
        <end position="355"/>
    </location>
</feature>
<dbReference type="PANTHER" id="PTHR48022">
    <property type="entry name" value="PLASTIDIC GLUCOSE TRANSPORTER 4"/>
    <property type="match status" value="1"/>
</dbReference>
<keyword evidence="4 8" id="KW-0812">Transmembrane</keyword>
<dbReference type="RefSeq" id="XP_040772662.1">
    <property type="nucleotide sequence ID" value="XM_040922349.1"/>
</dbReference>
<dbReference type="InterPro" id="IPR005829">
    <property type="entry name" value="Sugar_transporter_CS"/>
</dbReference>
<keyword evidence="11" id="KW-1185">Reference proteome</keyword>
<dbReference type="AlphaFoldDB" id="A0A9P4XVC8"/>
<comment type="caution">
    <text evidence="10">The sequence shown here is derived from an EMBL/GenBank/DDBJ whole genome shotgun (WGS) entry which is preliminary data.</text>
</comment>
<dbReference type="InterPro" id="IPR036259">
    <property type="entry name" value="MFS_trans_sf"/>
</dbReference>
<feature type="transmembrane region" description="Helical" evidence="8">
    <location>
        <begin position="112"/>
        <end position="133"/>
    </location>
</feature>
<feature type="domain" description="Major facilitator superfamily (MFS) profile" evidence="9">
    <location>
        <begin position="17"/>
        <end position="460"/>
    </location>
</feature>
<feature type="transmembrane region" description="Helical" evidence="8">
    <location>
        <begin position="407"/>
        <end position="425"/>
    </location>
</feature>
<dbReference type="Proteomes" id="UP000803844">
    <property type="component" value="Unassembled WGS sequence"/>
</dbReference>
<dbReference type="InterPro" id="IPR050360">
    <property type="entry name" value="MFS_Sugar_Transporters"/>
</dbReference>
<dbReference type="InterPro" id="IPR005828">
    <property type="entry name" value="MFS_sugar_transport-like"/>
</dbReference>
<evidence type="ECO:0000259" key="9">
    <source>
        <dbReference type="PROSITE" id="PS50850"/>
    </source>
</evidence>
<organism evidence="10 11">
    <name type="scientific">Cryphonectria parasitica (strain ATCC 38755 / EP155)</name>
    <dbReference type="NCBI Taxonomy" id="660469"/>
    <lineage>
        <taxon>Eukaryota</taxon>
        <taxon>Fungi</taxon>
        <taxon>Dikarya</taxon>
        <taxon>Ascomycota</taxon>
        <taxon>Pezizomycotina</taxon>
        <taxon>Sordariomycetes</taxon>
        <taxon>Sordariomycetidae</taxon>
        <taxon>Diaporthales</taxon>
        <taxon>Cryphonectriaceae</taxon>
        <taxon>Cryphonectria-Endothia species complex</taxon>
        <taxon>Cryphonectria</taxon>
    </lineage>
</organism>
<dbReference type="PROSITE" id="PS00217">
    <property type="entry name" value="SUGAR_TRANSPORT_2"/>
    <property type="match status" value="1"/>
</dbReference>
<dbReference type="GO" id="GO:0005351">
    <property type="term" value="F:carbohydrate:proton symporter activity"/>
    <property type="evidence" value="ECO:0007669"/>
    <property type="project" value="TreeGrafter"/>
</dbReference>
<name>A0A9P4XVC8_CRYP1</name>
<evidence type="ECO:0000313" key="10">
    <source>
        <dbReference type="EMBL" id="KAF3761683.1"/>
    </source>
</evidence>
<feature type="transmembrane region" description="Helical" evidence="8">
    <location>
        <begin position="375"/>
        <end position="395"/>
    </location>
</feature>
<dbReference type="InterPro" id="IPR003663">
    <property type="entry name" value="Sugar/inositol_transpt"/>
</dbReference>
<comment type="similarity">
    <text evidence="2 7">Belongs to the major facilitator superfamily. Sugar transporter (TC 2.A.1.1) family.</text>
</comment>
<feature type="transmembrane region" description="Helical" evidence="8">
    <location>
        <begin position="437"/>
        <end position="456"/>
    </location>
</feature>
<dbReference type="FunFam" id="1.20.1250.20:FF:000134">
    <property type="entry name" value="MFS sugar transporter protein"/>
    <property type="match status" value="1"/>
</dbReference>
<keyword evidence="3 7" id="KW-0813">Transport</keyword>
<keyword evidence="5 8" id="KW-1133">Transmembrane helix</keyword>
<protein>
    <submittedName>
        <fullName evidence="10">General substrate transporter</fullName>
    </submittedName>
</protein>
<dbReference type="GO" id="GO:0016020">
    <property type="term" value="C:membrane"/>
    <property type="evidence" value="ECO:0007669"/>
    <property type="project" value="UniProtKB-SubCell"/>
</dbReference>
<reference evidence="10" key="1">
    <citation type="journal article" date="2020" name="Phytopathology">
        <title>Genome sequence of the chestnut blight fungus Cryphonectria parasitica EP155: A fundamental resource for an archetypical invasive plant pathogen.</title>
        <authorList>
            <person name="Crouch J.A."/>
            <person name="Dawe A."/>
            <person name="Aerts A."/>
            <person name="Barry K."/>
            <person name="Churchill A.C.L."/>
            <person name="Grimwood J."/>
            <person name="Hillman B."/>
            <person name="Milgroom M.G."/>
            <person name="Pangilinan J."/>
            <person name="Smith M."/>
            <person name="Salamov A."/>
            <person name="Schmutz J."/>
            <person name="Yadav J."/>
            <person name="Grigoriev I.V."/>
            <person name="Nuss D."/>
        </authorList>
    </citation>
    <scope>NUCLEOTIDE SEQUENCE</scope>
    <source>
        <strain evidence="10">EP155</strain>
    </source>
</reference>
<feature type="transmembrane region" description="Helical" evidence="8">
    <location>
        <begin position="308"/>
        <end position="328"/>
    </location>
</feature>
<evidence type="ECO:0000256" key="1">
    <source>
        <dbReference type="ARBA" id="ARBA00004141"/>
    </source>
</evidence>
<dbReference type="PANTHER" id="PTHR48022:SF26">
    <property type="entry name" value="MAJOR FACILITATOR SUPERFAMILY (MFS) PROFILE DOMAIN-CONTAINING PROTEIN-RELATED"/>
    <property type="match status" value="1"/>
</dbReference>
<dbReference type="InterPro" id="IPR020846">
    <property type="entry name" value="MFS_dom"/>
</dbReference>
<dbReference type="NCBIfam" id="TIGR00879">
    <property type="entry name" value="SP"/>
    <property type="match status" value="1"/>
</dbReference>
<comment type="subcellular location">
    <subcellularLocation>
        <location evidence="1">Membrane</location>
        <topology evidence="1">Multi-pass membrane protein</topology>
    </subcellularLocation>
</comment>
<gene>
    <name evidence="10" type="ORF">M406DRAFT_347965</name>
</gene>
<dbReference type="GeneID" id="63839478"/>
<keyword evidence="6 8" id="KW-0472">Membrane</keyword>
<evidence type="ECO:0000256" key="4">
    <source>
        <dbReference type="ARBA" id="ARBA00022692"/>
    </source>
</evidence>
<dbReference type="OrthoDB" id="6339427at2759"/>
<evidence type="ECO:0000256" key="8">
    <source>
        <dbReference type="SAM" id="Phobius"/>
    </source>
</evidence>
<dbReference type="PRINTS" id="PR00171">
    <property type="entry name" value="SUGRTRNSPORT"/>
</dbReference>
<feature type="transmembrane region" description="Helical" evidence="8">
    <location>
        <begin position="269"/>
        <end position="288"/>
    </location>
</feature>
<evidence type="ECO:0000256" key="6">
    <source>
        <dbReference type="ARBA" id="ARBA00023136"/>
    </source>
</evidence>
<evidence type="ECO:0000256" key="2">
    <source>
        <dbReference type="ARBA" id="ARBA00010992"/>
    </source>
</evidence>
<feature type="transmembrane region" description="Helical" evidence="8">
    <location>
        <begin position="145"/>
        <end position="168"/>
    </location>
</feature>
<evidence type="ECO:0000313" key="11">
    <source>
        <dbReference type="Proteomes" id="UP000803844"/>
    </source>
</evidence>
<feature type="transmembrane region" description="Helical" evidence="8">
    <location>
        <begin position="59"/>
        <end position="78"/>
    </location>
</feature>
<evidence type="ECO:0000256" key="3">
    <source>
        <dbReference type="ARBA" id="ARBA00022448"/>
    </source>
</evidence>
<dbReference type="EMBL" id="MU032351">
    <property type="protein sequence ID" value="KAF3761683.1"/>
    <property type="molecule type" value="Genomic_DNA"/>
</dbReference>
<sequence>MLSLQEKITGSWLIALITILDAGNSCWFGYDQGVFAGVLVSPDFLARFPTTEDANVSGITSSCFFLGAGAGALAAFLLGDKLGRRRTIALGLLCNTVGALLQTLSWHLAQMIIGRLINGFGIGLVSSMSPVYLSECCKSNVRGMLMGVATCCNVGCFCIANWIAYGLYYRGDAFQWRFPLGFQLVFLFVVAPILTILPDSPRWLLLKDRDEEALLTLSRLMGHNRSVEDAAVLAEFASIKSAIRMEREDRVPIMDVLCHRDKTQNFRRLILSCGTQFFQQFTGVNAWGFYLPTLLQEFVGYDQQMSRLISAASSTIYVACSFACLMLIDRVGRRKMMMYSPIFIGICLLIAAIGLEVGESDPSKKQVMGRLATSMILLYHVFFGLGFSTVPWVYSAEVNSLGWRTRGAAAATSVNWIFGFVVVQITKVGLDHLGWRFFLMFAVFSFAISPMIYMFYPETANRTLEDMDQIFIHNPSAFVFANRVAIQSGRPQLFVDAEALRIARAENDSRDAVLAGDEKIRSPQESIMEV</sequence>
<feature type="transmembrane region" description="Helical" evidence="8">
    <location>
        <begin position="180"/>
        <end position="197"/>
    </location>
</feature>
<proteinExistence type="inferred from homology"/>
<feature type="transmembrane region" description="Helical" evidence="8">
    <location>
        <begin position="87"/>
        <end position="106"/>
    </location>
</feature>
<dbReference type="Pfam" id="PF00083">
    <property type="entry name" value="Sugar_tr"/>
    <property type="match status" value="1"/>
</dbReference>
<dbReference type="PROSITE" id="PS50850">
    <property type="entry name" value="MFS"/>
    <property type="match status" value="1"/>
</dbReference>
<feature type="transmembrane region" description="Helical" evidence="8">
    <location>
        <begin position="12"/>
        <end position="30"/>
    </location>
</feature>
<accession>A0A9P4XVC8</accession>
<evidence type="ECO:0000256" key="5">
    <source>
        <dbReference type="ARBA" id="ARBA00022989"/>
    </source>
</evidence>
<dbReference type="SUPFAM" id="SSF103473">
    <property type="entry name" value="MFS general substrate transporter"/>
    <property type="match status" value="1"/>
</dbReference>
<dbReference type="Gene3D" id="1.20.1250.20">
    <property type="entry name" value="MFS general substrate transporter like domains"/>
    <property type="match status" value="1"/>
</dbReference>
<evidence type="ECO:0000256" key="7">
    <source>
        <dbReference type="RuleBase" id="RU003346"/>
    </source>
</evidence>